<accession>A0A2G9GWP0</accession>
<dbReference type="EMBL" id="NKXS01003467">
    <property type="protein sequence ID" value="PIN09691.1"/>
    <property type="molecule type" value="Genomic_DNA"/>
</dbReference>
<organism evidence="1 2">
    <name type="scientific">Handroanthus impetiginosus</name>
    <dbReference type="NCBI Taxonomy" id="429701"/>
    <lineage>
        <taxon>Eukaryota</taxon>
        <taxon>Viridiplantae</taxon>
        <taxon>Streptophyta</taxon>
        <taxon>Embryophyta</taxon>
        <taxon>Tracheophyta</taxon>
        <taxon>Spermatophyta</taxon>
        <taxon>Magnoliopsida</taxon>
        <taxon>eudicotyledons</taxon>
        <taxon>Gunneridae</taxon>
        <taxon>Pentapetalae</taxon>
        <taxon>asterids</taxon>
        <taxon>lamiids</taxon>
        <taxon>Lamiales</taxon>
        <taxon>Bignoniaceae</taxon>
        <taxon>Crescentiina</taxon>
        <taxon>Tabebuia alliance</taxon>
        <taxon>Handroanthus</taxon>
    </lineage>
</organism>
<proteinExistence type="predicted"/>
<keyword evidence="2" id="KW-1185">Reference proteome</keyword>
<sequence>MILGTITHKQHILLAAFNNFNIEKDEENCSYAVNIRTNCSSPPITRDSISLRFGDANGNEILAPNLDGRFWRCSLDSYLLYGPCMNPTICYLFLYRSGNDGWIPLEVIISRPQGIYYYFTFNASLPNNTWFGINNCFPPPPPPANAASLAVKSGNDGWTPMDVIIIKQYGGLGNFFYNVPLPNNSCFGLNYCFGANAASLAVK</sequence>
<gene>
    <name evidence="1" type="ORF">CDL12_17725</name>
</gene>
<dbReference type="PANTHER" id="PTHR31718:SF31">
    <property type="entry name" value="OS01G0172800 PROTEIN"/>
    <property type="match status" value="1"/>
</dbReference>
<dbReference type="Proteomes" id="UP000231279">
    <property type="component" value="Unassembled WGS sequence"/>
</dbReference>
<dbReference type="PANTHER" id="PTHR31718">
    <property type="entry name" value="PLAT DOMAIN-CONTAINING PROTEIN"/>
    <property type="match status" value="1"/>
</dbReference>
<dbReference type="AlphaFoldDB" id="A0A2G9GWP0"/>
<dbReference type="SUPFAM" id="SSF49723">
    <property type="entry name" value="Lipase/lipooxygenase domain (PLAT/LH2 domain)"/>
    <property type="match status" value="1"/>
</dbReference>
<evidence type="ECO:0000313" key="1">
    <source>
        <dbReference type="EMBL" id="PIN09691.1"/>
    </source>
</evidence>
<protein>
    <submittedName>
        <fullName evidence="1">Uncharacterized protein</fullName>
    </submittedName>
</protein>
<dbReference type="Pfam" id="PF06232">
    <property type="entry name" value="ATS3"/>
    <property type="match status" value="1"/>
</dbReference>
<evidence type="ECO:0000313" key="2">
    <source>
        <dbReference type="Proteomes" id="UP000231279"/>
    </source>
</evidence>
<dbReference type="InterPro" id="IPR010417">
    <property type="entry name" value="Embryo-specific_ATS3"/>
</dbReference>
<reference evidence="2" key="1">
    <citation type="journal article" date="2018" name="Gigascience">
        <title>Genome assembly of the Pink Ipe (Handroanthus impetiginosus, Bignoniaceae), a highly valued, ecologically keystone Neotropical timber forest tree.</title>
        <authorList>
            <person name="Silva-Junior O.B."/>
            <person name="Grattapaglia D."/>
            <person name="Novaes E."/>
            <person name="Collevatti R.G."/>
        </authorList>
    </citation>
    <scope>NUCLEOTIDE SEQUENCE [LARGE SCALE GENOMIC DNA]</scope>
    <source>
        <strain evidence="2">cv. UFG-1</strain>
    </source>
</reference>
<dbReference type="OrthoDB" id="1920702at2759"/>
<name>A0A2G9GWP0_9LAMI</name>
<dbReference type="STRING" id="429701.A0A2G9GWP0"/>
<comment type="caution">
    <text evidence="1">The sequence shown here is derived from an EMBL/GenBank/DDBJ whole genome shotgun (WGS) entry which is preliminary data.</text>
</comment>
<dbReference type="InterPro" id="IPR036392">
    <property type="entry name" value="PLAT/LH2_dom_sf"/>
</dbReference>